<dbReference type="GO" id="GO:0016616">
    <property type="term" value="F:oxidoreductase activity, acting on the CH-OH group of donors, NAD or NADP as acceptor"/>
    <property type="evidence" value="ECO:0007669"/>
    <property type="project" value="TreeGrafter"/>
</dbReference>
<comment type="caution">
    <text evidence="4">The sequence shown here is derived from an EMBL/GenBank/DDBJ whole genome shotgun (WGS) entry which is preliminary data.</text>
</comment>
<evidence type="ECO:0000313" key="4">
    <source>
        <dbReference type="EMBL" id="RJO69449.1"/>
    </source>
</evidence>
<dbReference type="PANTHER" id="PTHR42760:SF40">
    <property type="entry name" value="3-OXOACYL-[ACYL-CARRIER-PROTEIN] REDUCTASE, CHLOROPLASTIC"/>
    <property type="match status" value="1"/>
</dbReference>
<comment type="similarity">
    <text evidence="1 2">Belongs to the short-chain dehydrogenases/reductases (SDR) family.</text>
</comment>
<dbReference type="CDD" id="cd05233">
    <property type="entry name" value="SDR_c"/>
    <property type="match status" value="1"/>
</dbReference>
<name>A0A3A4K559_9NOCA</name>
<evidence type="ECO:0000256" key="1">
    <source>
        <dbReference type="ARBA" id="ARBA00006484"/>
    </source>
</evidence>
<dbReference type="GO" id="GO:0030497">
    <property type="term" value="P:fatty acid elongation"/>
    <property type="evidence" value="ECO:0007669"/>
    <property type="project" value="TreeGrafter"/>
</dbReference>
<evidence type="ECO:0000256" key="3">
    <source>
        <dbReference type="SAM" id="MobiDB-lite"/>
    </source>
</evidence>
<dbReference type="PANTHER" id="PTHR42760">
    <property type="entry name" value="SHORT-CHAIN DEHYDROGENASES/REDUCTASES FAMILY MEMBER"/>
    <property type="match status" value="1"/>
</dbReference>
<dbReference type="Pfam" id="PF00106">
    <property type="entry name" value="adh_short"/>
    <property type="match status" value="1"/>
</dbReference>
<organism evidence="4 5">
    <name type="scientific">Nocardia panacis</name>
    <dbReference type="NCBI Taxonomy" id="2340916"/>
    <lineage>
        <taxon>Bacteria</taxon>
        <taxon>Bacillati</taxon>
        <taxon>Actinomycetota</taxon>
        <taxon>Actinomycetes</taxon>
        <taxon>Mycobacteriales</taxon>
        <taxon>Nocardiaceae</taxon>
        <taxon>Nocardia</taxon>
    </lineage>
</organism>
<dbReference type="PRINTS" id="PR00081">
    <property type="entry name" value="GDHRDH"/>
</dbReference>
<dbReference type="PRINTS" id="PR00080">
    <property type="entry name" value="SDRFAMILY"/>
</dbReference>
<dbReference type="InterPro" id="IPR036291">
    <property type="entry name" value="NAD(P)-bd_dom_sf"/>
</dbReference>
<keyword evidence="5" id="KW-1185">Reference proteome</keyword>
<proteinExistence type="inferred from homology"/>
<dbReference type="InterPro" id="IPR002347">
    <property type="entry name" value="SDR_fam"/>
</dbReference>
<dbReference type="Gene3D" id="3.40.50.720">
    <property type="entry name" value="NAD(P)-binding Rossmann-like Domain"/>
    <property type="match status" value="1"/>
</dbReference>
<evidence type="ECO:0000313" key="5">
    <source>
        <dbReference type="Proteomes" id="UP000266677"/>
    </source>
</evidence>
<feature type="region of interest" description="Disordered" evidence="3">
    <location>
        <begin position="1"/>
        <end position="23"/>
    </location>
</feature>
<gene>
    <name evidence="4" type="ORF">D5S18_30265</name>
</gene>
<feature type="compositionally biased region" description="Basic and acidic residues" evidence="3">
    <location>
        <begin position="1"/>
        <end position="16"/>
    </location>
</feature>
<dbReference type="Proteomes" id="UP000266677">
    <property type="component" value="Unassembled WGS sequence"/>
</dbReference>
<dbReference type="SUPFAM" id="SSF51735">
    <property type="entry name" value="NAD(P)-binding Rossmann-fold domains"/>
    <property type="match status" value="1"/>
</dbReference>
<accession>A0A3A4K559</accession>
<dbReference type="AlphaFoldDB" id="A0A3A4K559"/>
<dbReference type="EMBL" id="QZFU01000044">
    <property type="protein sequence ID" value="RJO69449.1"/>
    <property type="molecule type" value="Genomic_DNA"/>
</dbReference>
<protein>
    <submittedName>
        <fullName evidence="4">SDR family NAD(P)-dependent oxidoreductase</fullName>
    </submittedName>
</protein>
<evidence type="ECO:0000256" key="2">
    <source>
        <dbReference type="RuleBase" id="RU000363"/>
    </source>
</evidence>
<reference evidence="4 5" key="1">
    <citation type="submission" date="2018-09" db="EMBL/GenBank/DDBJ databases">
        <title>YIM PH21274 draft genome.</title>
        <authorList>
            <person name="Miao C."/>
        </authorList>
    </citation>
    <scope>NUCLEOTIDE SEQUENCE [LARGE SCALE GENOMIC DNA]</scope>
    <source>
        <strain evidence="4 5">YIM PH 21724</strain>
    </source>
</reference>
<sequence length="264" mass="26757">MERRGGDHLASRAEGGRRKHMSRKTLAGKRVAITGGAHGIGRETALAFLAEGADIAIGDMDSGSVRALADHLVRIHGGTVVGLPLDVTDSLGFAGFLTCADRKLGGLDVVVNAADIVPTGGAFLAETEAEADRQIDVNLRAVITGTRLAAARFVEQGHGQIVNIGTAAGVPGALGIAVYTATRHGVVGLGAALDREFAEHGVTVSTVAAGAVCDTEAVADTVVACVARQLGGLITVRRPGAARGAAVREAARRLLGARTPALLG</sequence>